<proteinExistence type="predicted"/>
<dbReference type="OrthoDB" id="1658724at2759"/>
<feature type="transmembrane region" description="Helical" evidence="6">
    <location>
        <begin position="176"/>
        <end position="196"/>
    </location>
</feature>
<comment type="caution">
    <text evidence="8">The sequence shown here is derived from an EMBL/GenBank/DDBJ whole genome shotgun (WGS) entry which is preliminary data.</text>
</comment>
<dbReference type="InterPro" id="IPR017981">
    <property type="entry name" value="GPCR_2-like_7TM"/>
</dbReference>
<evidence type="ECO:0000256" key="1">
    <source>
        <dbReference type="ARBA" id="ARBA00004141"/>
    </source>
</evidence>
<organism evidence="8 9">
    <name type="scientific">Albula glossodonta</name>
    <name type="common">roundjaw bonefish</name>
    <dbReference type="NCBI Taxonomy" id="121402"/>
    <lineage>
        <taxon>Eukaryota</taxon>
        <taxon>Metazoa</taxon>
        <taxon>Chordata</taxon>
        <taxon>Craniata</taxon>
        <taxon>Vertebrata</taxon>
        <taxon>Euteleostomi</taxon>
        <taxon>Actinopterygii</taxon>
        <taxon>Neopterygii</taxon>
        <taxon>Teleostei</taxon>
        <taxon>Albuliformes</taxon>
        <taxon>Albulidae</taxon>
        <taxon>Albula</taxon>
    </lineage>
</organism>
<dbReference type="AlphaFoldDB" id="A0A8T2N5V1"/>
<keyword evidence="4 6" id="KW-0472">Membrane</keyword>
<evidence type="ECO:0000313" key="8">
    <source>
        <dbReference type="EMBL" id="KAG9335316.1"/>
    </source>
</evidence>
<gene>
    <name evidence="8" type="ORF">JZ751_005365</name>
</gene>
<evidence type="ECO:0000256" key="2">
    <source>
        <dbReference type="ARBA" id="ARBA00022692"/>
    </source>
</evidence>
<dbReference type="GO" id="GO:0005506">
    <property type="term" value="F:iron ion binding"/>
    <property type="evidence" value="ECO:0007669"/>
    <property type="project" value="InterPro"/>
</dbReference>
<dbReference type="GO" id="GO:0008610">
    <property type="term" value="P:lipid biosynthetic process"/>
    <property type="evidence" value="ECO:0007669"/>
    <property type="project" value="InterPro"/>
</dbReference>
<dbReference type="PANTHER" id="PTHR12011:SF277">
    <property type="entry name" value="ADHESION G-PROTEIN COUPLED RECEPTOR G4"/>
    <property type="match status" value="1"/>
</dbReference>
<dbReference type="GO" id="GO:0004930">
    <property type="term" value="F:G protein-coupled receptor activity"/>
    <property type="evidence" value="ECO:0007669"/>
    <property type="project" value="InterPro"/>
</dbReference>
<dbReference type="EMBL" id="JAFBMS010000123">
    <property type="protein sequence ID" value="KAG9335316.1"/>
    <property type="molecule type" value="Genomic_DNA"/>
</dbReference>
<keyword evidence="2 6" id="KW-0812">Transmembrane</keyword>
<dbReference type="GO" id="GO:0016491">
    <property type="term" value="F:oxidoreductase activity"/>
    <property type="evidence" value="ECO:0007669"/>
    <property type="project" value="InterPro"/>
</dbReference>
<dbReference type="Pfam" id="PF04116">
    <property type="entry name" value="FA_hydroxylase"/>
    <property type="match status" value="1"/>
</dbReference>
<feature type="region of interest" description="Disordered" evidence="5">
    <location>
        <begin position="303"/>
        <end position="382"/>
    </location>
</feature>
<evidence type="ECO:0000256" key="5">
    <source>
        <dbReference type="SAM" id="MobiDB-lite"/>
    </source>
</evidence>
<feature type="transmembrane region" description="Helical" evidence="6">
    <location>
        <begin position="143"/>
        <end position="164"/>
    </location>
</feature>
<feature type="transmembrane region" description="Helical" evidence="6">
    <location>
        <begin position="115"/>
        <end position="136"/>
    </location>
</feature>
<dbReference type="Pfam" id="PF00002">
    <property type="entry name" value="7tm_2"/>
    <property type="match status" value="2"/>
</dbReference>
<evidence type="ECO:0000259" key="7">
    <source>
        <dbReference type="PROSITE" id="PS50261"/>
    </source>
</evidence>
<dbReference type="PROSITE" id="PS00650">
    <property type="entry name" value="G_PROTEIN_RECEP_F2_2"/>
    <property type="match status" value="1"/>
</dbReference>
<feature type="transmembrane region" description="Helical" evidence="6">
    <location>
        <begin position="559"/>
        <end position="577"/>
    </location>
</feature>
<feature type="compositionally biased region" description="Polar residues" evidence="5">
    <location>
        <begin position="369"/>
        <end position="382"/>
    </location>
</feature>
<evidence type="ECO:0000256" key="3">
    <source>
        <dbReference type="ARBA" id="ARBA00022989"/>
    </source>
</evidence>
<feature type="transmembrane region" description="Helical" evidence="6">
    <location>
        <begin position="517"/>
        <end position="539"/>
    </location>
</feature>
<name>A0A8T2N5V1_9TELE</name>
<keyword evidence="9" id="KW-1185">Reference proteome</keyword>
<comment type="subcellular location">
    <subcellularLocation>
        <location evidence="1">Membrane</location>
        <topology evidence="1">Multi-pass membrane protein</topology>
    </subcellularLocation>
</comment>
<feature type="transmembrane region" description="Helical" evidence="6">
    <location>
        <begin position="217"/>
        <end position="236"/>
    </location>
</feature>
<protein>
    <recommendedName>
        <fullName evidence="7">G-protein coupled receptors family 2 profile 2 domain-containing protein</fullName>
    </recommendedName>
</protein>
<dbReference type="GO" id="GO:0005886">
    <property type="term" value="C:plasma membrane"/>
    <property type="evidence" value="ECO:0007669"/>
    <property type="project" value="TreeGrafter"/>
</dbReference>
<evidence type="ECO:0000313" key="9">
    <source>
        <dbReference type="Proteomes" id="UP000824540"/>
    </source>
</evidence>
<feature type="compositionally biased region" description="Basic and acidic residues" evidence="5">
    <location>
        <begin position="342"/>
        <end position="354"/>
    </location>
</feature>
<dbReference type="PANTHER" id="PTHR12011">
    <property type="entry name" value="ADHESION G-PROTEIN COUPLED RECEPTOR"/>
    <property type="match status" value="1"/>
</dbReference>
<keyword evidence="3 6" id="KW-1133">Transmembrane helix</keyword>
<dbReference type="Proteomes" id="UP000824540">
    <property type="component" value="Unassembled WGS sequence"/>
</dbReference>
<feature type="compositionally biased region" description="Low complexity" evidence="5">
    <location>
        <begin position="84"/>
        <end position="93"/>
    </location>
</feature>
<evidence type="ECO:0000256" key="6">
    <source>
        <dbReference type="SAM" id="Phobius"/>
    </source>
</evidence>
<dbReference type="GO" id="GO:0007166">
    <property type="term" value="P:cell surface receptor signaling pathway"/>
    <property type="evidence" value="ECO:0007669"/>
    <property type="project" value="InterPro"/>
</dbReference>
<feature type="transmembrane region" description="Helical" evidence="6">
    <location>
        <begin position="242"/>
        <end position="263"/>
    </location>
</feature>
<reference evidence="8" key="1">
    <citation type="thesis" date="2021" institute="BYU ScholarsArchive" country="Provo, UT, USA">
        <title>Applications of and Algorithms for Genome Assembly and Genomic Analyses with an Emphasis on Marine Teleosts.</title>
        <authorList>
            <person name="Pickett B.D."/>
        </authorList>
    </citation>
    <scope>NUCLEOTIDE SEQUENCE</scope>
    <source>
        <strain evidence="8">HI-2016</strain>
    </source>
</reference>
<dbReference type="InterPro" id="IPR006694">
    <property type="entry name" value="Fatty_acid_hydroxylase"/>
</dbReference>
<feature type="compositionally biased region" description="Basic residues" evidence="5">
    <location>
        <begin position="355"/>
        <end position="367"/>
    </location>
</feature>
<evidence type="ECO:0000256" key="4">
    <source>
        <dbReference type="ARBA" id="ARBA00023136"/>
    </source>
</evidence>
<feature type="region of interest" description="Disordered" evidence="5">
    <location>
        <begin position="73"/>
        <end position="93"/>
    </location>
</feature>
<dbReference type="GO" id="GO:0007189">
    <property type="term" value="P:adenylate cyclase-activating G protein-coupled receptor signaling pathway"/>
    <property type="evidence" value="ECO:0007669"/>
    <property type="project" value="TreeGrafter"/>
</dbReference>
<dbReference type="Gene3D" id="1.20.1070.10">
    <property type="entry name" value="Rhodopsin 7-helix transmembrane proteins"/>
    <property type="match status" value="2"/>
</dbReference>
<feature type="transmembrane region" description="Helical" evidence="6">
    <location>
        <begin position="472"/>
        <end position="496"/>
    </location>
</feature>
<sequence>MRKPSLVYSSISTERQISSSYCSVLDDKDPGSGMDLYTYVVSASVTNATEVIKDLKHPVRVTLHHRTPNLRTEVDGIPQGARGTAPAPTSPPACATTSPTLQCCWTLRRDYPSKILINLSVALIGLNLVFLVNSWLSSYSEGLCIAVAAILHYFTLASFSWMGLEAVHMYLALVKVFNTYVPSYMLKFCILGWGISYMRINKPVGYHGGLLQDLRSVASLTFLLGLTWILAFFSWGSARVPLFYLFSILNSLQGFFIFLFHCLMKENVRKQWRVHLCCGRFRLSDYSGSAALFRSVTVGEKSKQNEIGHTPSVESDDSNETRRTSSSSSTGPWQPRNFQSRLDSEPEIRNPPKRHESHHSQVLHHPSHITGTTPISSLQMSTSEKTAHLAKKSIDHSSAFIPATAALKGPDLLFWCSSNVEKRKLSPLHRRALRMWNSSAHFLPSLGSSDLFLQPVWDHILLRHYALVSSPFFPVLLAFSSYVLFSLPFAVLDLLGDRAPFFHRYKIQKGRRPTPRMMVASFGRAAFNHVAFVAPAVLVSSLVVPPPPLPTRAPRVLELLSSWLGLLLVFDTQYYIWHMVHHKNRDLYRWVHALHHDYAAPFSWATEHLSAVELMTVGFWSNLDPILFRCHPMTTWLTAVISIWMSVEDHIGYDLPWTLNRLVPLGLFGGAPAHDMHHQKPNSNFAPFFSHWDRIFGTAASTDAEPAKILRKKDML</sequence>
<dbReference type="InterPro" id="IPR000832">
    <property type="entry name" value="GPCR_2_secretin-like"/>
</dbReference>
<dbReference type="PROSITE" id="PS50261">
    <property type="entry name" value="G_PROTEIN_RECEP_F2_4"/>
    <property type="match status" value="1"/>
</dbReference>
<dbReference type="InterPro" id="IPR017983">
    <property type="entry name" value="GPCR_2_secretin-like_CS"/>
</dbReference>
<accession>A0A8T2N5V1</accession>
<feature type="domain" description="G-protein coupled receptors family 2 profile 2" evidence="7">
    <location>
        <begin position="107"/>
        <end position="195"/>
    </location>
</feature>